<dbReference type="InterPro" id="IPR007109">
    <property type="entry name" value="Brix"/>
</dbReference>
<evidence type="ECO:0000313" key="7">
    <source>
        <dbReference type="EMBL" id="KAK5081079.1"/>
    </source>
</evidence>
<reference evidence="7 8" key="1">
    <citation type="submission" date="2023-08" db="EMBL/GenBank/DDBJ databases">
        <title>Black Yeasts Isolated from many extreme environments.</title>
        <authorList>
            <person name="Coleine C."/>
            <person name="Stajich J.E."/>
            <person name="Selbmann L."/>
        </authorList>
    </citation>
    <scope>NUCLEOTIDE SEQUENCE [LARGE SCALE GENOMIC DNA]</scope>
    <source>
        <strain evidence="7 8">CCFEE 5885</strain>
    </source>
</reference>
<evidence type="ECO:0000256" key="1">
    <source>
        <dbReference type="ARBA" id="ARBA00004604"/>
    </source>
</evidence>
<keyword evidence="4" id="KW-0539">Nucleus</keyword>
<evidence type="ECO:0000256" key="5">
    <source>
        <dbReference type="SAM" id="MobiDB-lite"/>
    </source>
</evidence>
<dbReference type="PROSITE" id="PS50833">
    <property type="entry name" value="BRIX"/>
    <property type="match status" value="1"/>
</dbReference>
<gene>
    <name evidence="7" type="primary">BRX1</name>
    <name evidence="7" type="ORF">LTR24_008295</name>
</gene>
<evidence type="ECO:0000259" key="6">
    <source>
        <dbReference type="PROSITE" id="PS50833"/>
    </source>
</evidence>
<dbReference type="SUPFAM" id="SSF52954">
    <property type="entry name" value="Class II aaRS ABD-related"/>
    <property type="match status" value="1"/>
</dbReference>
<dbReference type="EMBL" id="JAVRRG010000141">
    <property type="protein sequence ID" value="KAK5081079.1"/>
    <property type="molecule type" value="Genomic_DNA"/>
</dbReference>
<comment type="subcellular location">
    <subcellularLocation>
        <location evidence="1">Nucleus</location>
        <location evidence="1">Nucleolus</location>
    </subcellularLocation>
</comment>
<evidence type="ECO:0000256" key="3">
    <source>
        <dbReference type="ARBA" id="ARBA00022517"/>
    </source>
</evidence>
<feature type="compositionally biased region" description="Acidic residues" evidence="5">
    <location>
        <begin position="16"/>
        <end position="25"/>
    </location>
</feature>
<comment type="similarity">
    <text evidence="2">Belongs to the BRX1 family.</text>
</comment>
<organism evidence="7 8">
    <name type="scientific">Lithohypha guttulata</name>
    <dbReference type="NCBI Taxonomy" id="1690604"/>
    <lineage>
        <taxon>Eukaryota</taxon>
        <taxon>Fungi</taxon>
        <taxon>Dikarya</taxon>
        <taxon>Ascomycota</taxon>
        <taxon>Pezizomycotina</taxon>
        <taxon>Eurotiomycetes</taxon>
        <taxon>Chaetothyriomycetidae</taxon>
        <taxon>Chaetothyriales</taxon>
        <taxon>Trichomeriaceae</taxon>
        <taxon>Lithohypha</taxon>
    </lineage>
</organism>
<keyword evidence="3" id="KW-0690">Ribosome biogenesis</keyword>
<accession>A0ABR0K131</accession>
<dbReference type="PANTHER" id="PTHR13634">
    <property type="entry name" value="RIBOSOME BIOGENESIS PROTEIN BRIX"/>
    <property type="match status" value="1"/>
</dbReference>
<evidence type="ECO:0000256" key="2">
    <source>
        <dbReference type="ARBA" id="ARBA00006369"/>
    </source>
</evidence>
<comment type="caution">
    <text evidence="7">The sequence shown here is derived from an EMBL/GenBank/DDBJ whole genome shotgun (WGS) entry which is preliminary data.</text>
</comment>
<feature type="compositionally biased region" description="Low complexity" evidence="5">
    <location>
        <begin position="26"/>
        <end position="35"/>
    </location>
</feature>
<dbReference type="Proteomes" id="UP001345013">
    <property type="component" value="Unassembled WGS sequence"/>
</dbReference>
<feature type="domain" description="Brix" evidence="6">
    <location>
        <begin position="81"/>
        <end position="298"/>
    </location>
</feature>
<evidence type="ECO:0000256" key="4">
    <source>
        <dbReference type="ARBA" id="ARBA00023242"/>
    </source>
</evidence>
<evidence type="ECO:0000313" key="8">
    <source>
        <dbReference type="Proteomes" id="UP001345013"/>
    </source>
</evidence>
<protein>
    <submittedName>
        <fullName evidence="7">Ribosome biogenesis protein brx1</fullName>
    </submittedName>
</protein>
<dbReference type="Pfam" id="PF04427">
    <property type="entry name" value="Brix"/>
    <property type="match status" value="1"/>
</dbReference>
<sequence>MASIYKRASKARYGPEESDDSDMTSDDTSSSSGTIRGDDDLDQVENLQPATPFSSSPPPSNQQAEAAEARKLKQMPTELRNRILMLTSRGVSFRHRHLLNDLSSLLPHSYQDTKLDTKSSNNYNSALNSLADLHSCNYVFFLEARKNAQDLYLWLAKAPNGPTIKFHVGNVHTMAELGFGGNVLKGGRGITVFDKSFDEELAVGGQENKALIREMLRGVFCVPSKGVRGLKPFVDRVVGIYGLDGKIWIRVYELREGSKDSAEDKLAAMDDTTSGVKLVEVGPRFVLTPIVIQEGSFGGPVIFENKMYVSPNMVRREARMKKQSKYTQRTFDKTDRTRKIRGLGLNTGAERKRRVVDDRALFG</sequence>
<feature type="region of interest" description="Disordered" evidence="5">
    <location>
        <begin position="1"/>
        <end position="74"/>
    </location>
</feature>
<dbReference type="PANTHER" id="PTHR13634:SF0">
    <property type="entry name" value="RIBOSOME BIOGENESIS PROTEIN BRX1 HOMOLOG"/>
    <property type="match status" value="1"/>
</dbReference>
<name>A0ABR0K131_9EURO</name>
<dbReference type="InterPro" id="IPR026532">
    <property type="entry name" value="BRX1"/>
</dbReference>
<keyword evidence="8" id="KW-1185">Reference proteome</keyword>
<proteinExistence type="inferred from homology"/>
<dbReference type="SMART" id="SM00879">
    <property type="entry name" value="Brix"/>
    <property type="match status" value="1"/>
</dbReference>